<feature type="domain" description="NADP-dependent oxidoreductase" evidence="1">
    <location>
        <begin position="24"/>
        <end position="90"/>
    </location>
</feature>
<dbReference type="SUPFAM" id="SSF51430">
    <property type="entry name" value="NAD(P)-linked oxidoreductase"/>
    <property type="match status" value="1"/>
</dbReference>
<gene>
    <name evidence="2" type="primary">ALKE_1</name>
    <name evidence="2" type="ORF">Zm00014a_026133</name>
</gene>
<dbReference type="InterPro" id="IPR036812">
    <property type="entry name" value="NAD(P)_OxRdtase_dom_sf"/>
</dbReference>
<comment type="caution">
    <text evidence="2">The sequence shown here is derived from an EMBL/GenBank/DDBJ whole genome shotgun (WGS) entry which is preliminary data.</text>
</comment>
<evidence type="ECO:0000313" key="2">
    <source>
        <dbReference type="EMBL" id="PWZ31596.1"/>
    </source>
</evidence>
<evidence type="ECO:0000259" key="1">
    <source>
        <dbReference type="Pfam" id="PF00248"/>
    </source>
</evidence>
<dbReference type="Pfam" id="PF00248">
    <property type="entry name" value="Aldo_ket_red"/>
    <property type="match status" value="1"/>
</dbReference>
<dbReference type="AlphaFoldDB" id="A0A3L6FEF1"/>
<dbReference type="PANTHER" id="PTHR43147">
    <property type="entry name" value="PROTEIN TAS"/>
    <property type="match status" value="1"/>
</dbReference>
<dbReference type="EMBL" id="NCVQ01000004">
    <property type="protein sequence ID" value="PWZ31596.1"/>
    <property type="molecule type" value="Genomic_DNA"/>
</dbReference>
<dbReference type="InterPro" id="IPR023210">
    <property type="entry name" value="NADP_OxRdtase_dom"/>
</dbReference>
<accession>A0A3L6FEF1</accession>
<dbReference type="PANTHER" id="PTHR43147:SF2">
    <property type="entry name" value="NADP-DEPENDENT OXIDOREDUCTASE DOMAIN-CONTAINING PROTEIN"/>
    <property type="match status" value="1"/>
</dbReference>
<protein>
    <submittedName>
        <fullName evidence="2">Aldo-keto reductase</fullName>
    </submittedName>
</protein>
<dbReference type="Proteomes" id="UP000251960">
    <property type="component" value="Chromosome 3"/>
</dbReference>
<name>A0A3L6FEF1_MAIZE</name>
<proteinExistence type="predicted"/>
<reference evidence="2" key="1">
    <citation type="journal article" date="2018" name="Nat. Genet.">
        <title>Extensive intraspecific gene order and gene structural variations between Mo17 and other maize genomes.</title>
        <authorList>
            <person name="Sun S."/>
            <person name="Zhou Y."/>
            <person name="Chen J."/>
            <person name="Shi J."/>
            <person name="Zhao H."/>
            <person name="Zhao H."/>
            <person name="Song W."/>
            <person name="Zhang M."/>
            <person name="Cui Y."/>
            <person name="Dong X."/>
            <person name="Liu H."/>
            <person name="Ma X."/>
            <person name="Jiao Y."/>
            <person name="Wang B."/>
            <person name="Wei X."/>
            <person name="Stein J.C."/>
            <person name="Glaubitz J.C."/>
            <person name="Lu F."/>
            <person name="Yu G."/>
            <person name="Liang C."/>
            <person name="Fengler K."/>
            <person name="Li B."/>
            <person name="Rafalski A."/>
            <person name="Schnable P.S."/>
            <person name="Ware D.H."/>
            <person name="Buckler E.S."/>
            <person name="Lai J."/>
        </authorList>
    </citation>
    <scope>NUCLEOTIDE SEQUENCE [LARGE SCALE GENOMIC DNA]</scope>
    <source>
        <tissue evidence="2">Seedling</tissue>
    </source>
</reference>
<organism evidence="2">
    <name type="scientific">Zea mays</name>
    <name type="common">Maize</name>
    <dbReference type="NCBI Taxonomy" id="4577"/>
    <lineage>
        <taxon>Eukaryota</taxon>
        <taxon>Viridiplantae</taxon>
        <taxon>Streptophyta</taxon>
        <taxon>Embryophyta</taxon>
        <taxon>Tracheophyta</taxon>
        <taxon>Spermatophyta</taxon>
        <taxon>Magnoliopsida</taxon>
        <taxon>Liliopsida</taxon>
        <taxon>Poales</taxon>
        <taxon>Poaceae</taxon>
        <taxon>PACMAD clade</taxon>
        <taxon>Panicoideae</taxon>
        <taxon>Andropogonodae</taxon>
        <taxon>Andropogoneae</taxon>
        <taxon>Tripsacinae</taxon>
        <taxon>Zea</taxon>
    </lineage>
</organism>
<dbReference type="Gene3D" id="3.20.20.100">
    <property type="entry name" value="NADP-dependent oxidoreductase domain"/>
    <property type="match status" value="1"/>
</dbReference>
<sequence>MADDVDSRRAVISRFTEHRSGNRWQVVNCLRRLGVDYINLYQIHWPDRYVPMFGETEYDPNRQYTSVPMEEQLEALGRAIDAGKNQLAGLQHNDNGYTFRKVSLI</sequence>